<keyword evidence="4 8" id="KW-0694">RNA-binding</keyword>
<sequence>MKKIRGTYAFGRYIPMSAHKAQRVINQIRGRSYEEASFILECMPYRASNPILKLMKAAASNGEHNRDADRNRDLDTTELIISKVEVNKATKRKKSKPLARGRNSTIKRPTCHITIVLQKPFFSVQLRNYIFPLSKKDPKEMWYAGNCSNSRMLYAPKFSNSRELDYIIFQLIMRGALKIY</sequence>
<dbReference type="InterPro" id="IPR001063">
    <property type="entry name" value="Ribosomal_uL22"/>
</dbReference>
<name>A0A7M1CGP3_SELUD</name>
<dbReference type="CDD" id="cd00336">
    <property type="entry name" value="Ribosomal_L22"/>
    <property type="match status" value="1"/>
</dbReference>
<proteinExistence type="inferred from homology"/>
<evidence type="ECO:0000256" key="5">
    <source>
        <dbReference type="ARBA" id="ARBA00022980"/>
    </source>
</evidence>
<evidence type="ECO:0000256" key="7">
    <source>
        <dbReference type="ARBA" id="ARBA00035285"/>
    </source>
</evidence>
<comment type="subcellular location">
    <subcellularLocation>
        <location evidence="8 10">Plastid</location>
        <location evidence="8 10">Chloroplast</location>
    </subcellularLocation>
</comment>
<dbReference type="GO" id="GO:0006412">
    <property type="term" value="P:translation"/>
    <property type="evidence" value="ECO:0007669"/>
    <property type="project" value="UniProtKB-UniRule"/>
</dbReference>
<dbReference type="InterPro" id="IPR047867">
    <property type="entry name" value="Ribosomal_uL22_bac/org-type"/>
</dbReference>
<dbReference type="PANTHER" id="PTHR13501:SF10">
    <property type="entry name" value="LARGE RIBOSOMAL SUBUNIT PROTEIN UL22M"/>
    <property type="match status" value="1"/>
</dbReference>
<evidence type="ECO:0000256" key="4">
    <source>
        <dbReference type="ARBA" id="ARBA00022884"/>
    </source>
</evidence>
<evidence type="ECO:0000313" key="11">
    <source>
        <dbReference type="EMBL" id="QOP63038.1"/>
    </source>
</evidence>
<dbReference type="RefSeq" id="YP_010023692.1">
    <property type="nucleotide sequence ID" value="NC_053698.1"/>
</dbReference>
<protein>
    <recommendedName>
        <fullName evidence="7 8">Large ribosomal subunit protein uL22c</fullName>
    </recommendedName>
</protein>
<dbReference type="GO" id="GO:0015934">
    <property type="term" value="C:large ribosomal subunit"/>
    <property type="evidence" value="ECO:0007669"/>
    <property type="project" value="InterPro"/>
</dbReference>
<evidence type="ECO:0000256" key="2">
    <source>
        <dbReference type="ARBA" id="ARBA00022640"/>
    </source>
</evidence>
<dbReference type="GO" id="GO:0003735">
    <property type="term" value="F:structural constituent of ribosome"/>
    <property type="evidence" value="ECO:0007669"/>
    <property type="project" value="InterPro"/>
</dbReference>
<comment type="function">
    <text evidence="8 10">The globular domain of the protein is located near the polypeptide exit tunnel on the outside of the subunit, while an extended beta-hairpin is found that lines the wall of the exit tunnel in the center of the 70S ribosome.</text>
</comment>
<organism evidence="11">
    <name type="scientific">Selenicereus undatus</name>
    <name type="common">Pitahaya</name>
    <name type="synonym">Hylocereus undatus</name>
    <dbReference type="NCBI Taxonomy" id="176265"/>
    <lineage>
        <taxon>Eukaryota</taxon>
        <taxon>Viridiplantae</taxon>
        <taxon>Streptophyta</taxon>
        <taxon>Embryophyta</taxon>
        <taxon>Tracheophyta</taxon>
        <taxon>Spermatophyta</taxon>
        <taxon>Magnoliopsida</taxon>
        <taxon>eudicotyledons</taxon>
        <taxon>Gunneridae</taxon>
        <taxon>Pentapetalae</taxon>
        <taxon>Caryophyllales</taxon>
        <taxon>Cactineae</taxon>
        <taxon>Cactaceae</taxon>
        <taxon>Cactoideae</taxon>
        <taxon>Hylocereeae</taxon>
        <taxon>Selenicereus</taxon>
    </lineage>
</organism>
<gene>
    <name evidence="8 11" type="primary">rpl22</name>
</gene>
<evidence type="ECO:0000256" key="9">
    <source>
        <dbReference type="RuleBase" id="RU004005"/>
    </source>
</evidence>
<dbReference type="GO" id="GO:0009507">
    <property type="term" value="C:chloroplast"/>
    <property type="evidence" value="ECO:0007669"/>
    <property type="project" value="UniProtKB-SubCell"/>
</dbReference>
<dbReference type="InterPro" id="IPR036394">
    <property type="entry name" value="Ribosomal_uL22_sf"/>
</dbReference>
<evidence type="ECO:0000256" key="6">
    <source>
        <dbReference type="ARBA" id="ARBA00023274"/>
    </source>
</evidence>
<comment type="subunit">
    <text evidence="8">Part of the 50S ribosomal subunit.</text>
</comment>
<evidence type="ECO:0000256" key="10">
    <source>
        <dbReference type="RuleBase" id="RU004009"/>
    </source>
</evidence>
<comment type="function">
    <text evidence="8 10">This protein binds specifically to 23S rRNA.</text>
</comment>
<dbReference type="GeneID" id="63363062"/>
<dbReference type="Pfam" id="PF00237">
    <property type="entry name" value="Ribosomal_L22"/>
    <property type="match status" value="1"/>
</dbReference>
<dbReference type="HAMAP" id="MF_01331_B">
    <property type="entry name" value="Ribosomal_uL22_B"/>
    <property type="match status" value="1"/>
</dbReference>
<keyword evidence="5 8" id="KW-0689">Ribosomal protein</keyword>
<dbReference type="InterPro" id="IPR005727">
    <property type="entry name" value="Ribosomal_uL22_bac/chlpt-type"/>
</dbReference>
<accession>A0A7M1CGP3</accession>
<dbReference type="AlphaFoldDB" id="A0A7M1CGP3"/>
<evidence type="ECO:0000256" key="3">
    <source>
        <dbReference type="ARBA" id="ARBA00022730"/>
    </source>
</evidence>
<dbReference type="NCBIfam" id="TIGR01044">
    <property type="entry name" value="rplV_bact"/>
    <property type="match status" value="1"/>
</dbReference>
<dbReference type="Gene3D" id="3.90.470.10">
    <property type="entry name" value="Ribosomal protein L22/L17"/>
    <property type="match status" value="1"/>
</dbReference>
<dbReference type="EMBL" id="MT884001">
    <property type="protein sequence ID" value="QOP63038.1"/>
    <property type="molecule type" value="Genomic_DNA"/>
</dbReference>
<evidence type="ECO:0000256" key="8">
    <source>
        <dbReference type="HAMAP-Rule" id="MF_01331"/>
    </source>
</evidence>
<keyword evidence="3 8" id="KW-0699">rRNA-binding</keyword>
<dbReference type="PANTHER" id="PTHR13501">
    <property type="entry name" value="CHLOROPLAST 50S RIBOSOMAL PROTEIN L22-RELATED"/>
    <property type="match status" value="1"/>
</dbReference>
<reference evidence="11" key="1">
    <citation type="submission" date="2020-08" db="EMBL/GenBank/DDBJ databases">
        <authorList>
            <person name="Niu Y.Y."/>
            <person name="Liu J.J."/>
        </authorList>
    </citation>
    <scope>NUCLEOTIDE SEQUENCE</scope>
</reference>
<keyword evidence="11" id="KW-0150">Chloroplast</keyword>
<evidence type="ECO:0000256" key="1">
    <source>
        <dbReference type="ARBA" id="ARBA00009451"/>
    </source>
</evidence>
<comment type="similarity">
    <text evidence="1 8 9">Belongs to the universal ribosomal protein uL22 family.</text>
</comment>
<keyword evidence="6 8" id="KW-0687">Ribonucleoprotein</keyword>
<dbReference type="SUPFAM" id="SSF54843">
    <property type="entry name" value="Ribosomal protein L22"/>
    <property type="match status" value="1"/>
</dbReference>
<dbReference type="GO" id="GO:0019843">
    <property type="term" value="F:rRNA binding"/>
    <property type="evidence" value="ECO:0007669"/>
    <property type="project" value="UniProtKB-UniRule"/>
</dbReference>
<geneLocation type="chloroplast" evidence="11"/>
<keyword evidence="2 11" id="KW-0934">Plastid</keyword>